<dbReference type="STRING" id="994479.GCA_000194155_04366"/>
<dbReference type="InterPro" id="IPR000639">
    <property type="entry name" value="Epox_hydrolase-like"/>
</dbReference>
<dbReference type="AlphaFoldDB" id="A0A2N3XTU0"/>
<accession>A0A2N3XTU0</accession>
<gene>
    <name evidence="2" type="ORF">A8926_1658</name>
</gene>
<dbReference type="InterPro" id="IPR000073">
    <property type="entry name" value="AB_hydrolase_1"/>
</dbReference>
<dbReference type="PANTHER" id="PTHR43798">
    <property type="entry name" value="MONOACYLGLYCEROL LIPASE"/>
    <property type="match status" value="1"/>
</dbReference>
<dbReference type="Pfam" id="PF00561">
    <property type="entry name" value="Abhydrolase_1"/>
    <property type="match status" value="1"/>
</dbReference>
<reference evidence="2" key="1">
    <citation type="submission" date="2017-12" db="EMBL/GenBank/DDBJ databases">
        <title>Sequencing the genomes of 1000 Actinobacteria strains.</title>
        <authorList>
            <person name="Klenk H.-P."/>
        </authorList>
    </citation>
    <scope>NUCLEOTIDE SEQUENCE [LARGE SCALE GENOMIC DNA]</scope>
    <source>
        <strain evidence="2">DSM 44228</strain>
    </source>
</reference>
<organism evidence="2 3">
    <name type="scientific">Saccharopolyspora spinosa</name>
    <dbReference type="NCBI Taxonomy" id="60894"/>
    <lineage>
        <taxon>Bacteria</taxon>
        <taxon>Bacillati</taxon>
        <taxon>Actinomycetota</taxon>
        <taxon>Actinomycetes</taxon>
        <taxon>Pseudonocardiales</taxon>
        <taxon>Pseudonocardiaceae</taxon>
        <taxon>Saccharopolyspora</taxon>
    </lineage>
</organism>
<dbReference type="Proteomes" id="UP000233786">
    <property type="component" value="Unassembled WGS sequence"/>
</dbReference>
<name>A0A2N3XTU0_SACSN</name>
<sequence length="317" mass="34100">MTTPELHPAERVEHVGGAELHYWVYREHLTETSNLVTAAGPAVTQVGSVVPIDPVEPADTVLMVHGLRGTHHGLELVAAGLPDQRVVIPDLPGFGDSGPMSGRRHDVAGYAQVITELIALLGGRTRPIALLGHSFGSIVAARVAATSPELVRRLVLINPIATPALRGPRVVLSGLTSAYYTLGKRLPLWAGHSLLSNRWVVLAASRAMTRTKDKQLRGFIDANHLRYFSRFHSPALLSETFEASVTHTVADHTDALRMPTLLIAGESDEIAPLEGQRALAARLPDAELVVIPNVGHLVHYETPGQASEAIRRFLGAP</sequence>
<dbReference type="SUPFAM" id="SSF53474">
    <property type="entry name" value="alpha/beta-Hydrolases"/>
    <property type="match status" value="1"/>
</dbReference>
<dbReference type="RefSeq" id="WP_010308877.1">
    <property type="nucleotide sequence ID" value="NZ_PJNB01000001.1"/>
</dbReference>
<dbReference type="GO" id="GO:0016020">
    <property type="term" value="C:membrane"/>
    <property type="evidence" value="ECO:0007669"/>
    <property type="project" value="TreeGrafter"/>
</dbReference>
<keyword evidence="3" id="KW-1185">Reference proteome</keyword>
<comment type="caution">
    <text evidence="2">The sequence shown here is derived from an EMBL/GenBank/DDBJ whole genome shotgun (WGS) entry which is preliminary data.</text>
</comment>
<dbReference type="InterPro" id="IPR050266">
    <property type="entry name" value="AB_hydrolase_sf"/>
</dbReference>
<dbReference type="GO" id="GO:0003824">
    <property type="term" value="F:catalytic activity"/>
    <property type="evidence" value="ECO:0007669"/>
    <property type="project" value="InterPro"/>
</dbReference>
<evidence type="ECO:0000259" key="1">
    <source>
        <dbReference type="Pfam" id="PF00561"/>
    </source>
</evidence>
<dbReference type="PRINTS" id="PR00412">
    <property type="entry name" value="EPOXHYDRLASE"/>
</dbReference>
<evidence type="ECO:0000313" key="3">
    <source>
        <dbReference type="Proteomes" id="UP000233786"/>
    </source>
</evidence>
<dbReference type="OrthoDB" id="5431692at2"/>
<protein>
    <submittedName>
        <fullName evidence="2">Pimeloyl-ACP methyl ester carboxylesterase</fullName>
    </submittedName>
</protein>
<dbReference type="PRINTS" id="PR00111">
    <property type="entry name" value="ABHYDROLASE"/>
</dbReference>
<evidence type="ECO:0000313" key="2">
    <source>
        <dbReference type="EMBL" id="PKW14075.1"/>
    </source>
</evidence>
<proteinExistence type="predicted"/>
<dbReference type="Gene3D" id="3.40.50.1820">
    <property type="entry name" value="alpha/beta hydrolase"/>
    <property type="match status" value="1"/>
</dbReference>
<dbReference type="EMBL" id="PJNB01000001">
    <property type="protein sequence ID" value="PKW14075.1"/>
    <property type="molecule type" value="Genomic_DNA"/>
</dbReference>
<dbReference type="InterPro" id="IPR029058">
    <property type="entry name" value="AB_hydrolase_fold"/>
</dbReference>
<dbReference type="PANTHER" id="PTHR43798:SF33">
    <property type="entry name" value="HYDROLASE, PUTATIVE (AFU_ORTHOLOGUE AFUA_2G14860)-RELATED"/>
    <property type="match status" value="1"/>
</dbReference>
<feature type="domain" description="AB hydrolase-1" evidence="1">
    <location>
        <begin position="60"/>
        <end position="302"/>
    </location>
</feature>